<evidence type="ECO:0000313" key="2">
    <source>
        <dbReference type="Proteomes" id="UP001209540"/>
    </source>
</evidence>
<reference evidence="1" key="1">
    <citation type="journal article" date="2022" name="IScience">
        <title>Evolution of zygomycete secretomes and the origins of terrestrial fungal ecologies.</title>
        <authorList>
            <person name="Chang Y."/>
            <person name="Wang Y."/>
            <person name="Mondo S."/>
            <person name="Ahrendt S."/>
            <person name="Andreopoulos W."/>
            <person name="Barry K."/>
            <person name="Beard J."/>
            <person name="Benny G.L."/>
            <person name="Blankenship S."/>
            <person name="Bonito G."/>
            <person name="Cuomo C."/>
            <person name="Desiro A."/>
            <person name="Gervers K.A."/>
            <person name="Hundley H."/>
            <person name="Kuo A."/>
            <person name="LaButti K."/>
            <person name="Lang B.F."/>
            <person name="Lipzen A."/>
            <person name="O'Donnell K."/>
            <person name="Pangilinan J."/>
            <person name="Reynolds N."/>
            <person name="Sandor L."/>
            <person name="Smith M.E."/>
            <person name="Tsang A."/>
            <person name="Grigoriev I.V."/>
            <person name="Stajich J.E."/>
            <person name="Spatafora J.W."/>
        </authorList>
    </citation>
    <scope>NUCLEOTIDE SEQUENCE</scope>
    <source>
        <strain evidence="1">RSA 2281</strain>
    </source>
</reference>
<accession>A0AAD5P7V7</accession>
<dbReference type="Proteomes" id="UP001209540">
    <property type="component" value="Unassembled WGS sequence"/>
</dbReference>
<feature type="non-terminal residue" evidence="1">
    <location>
        <position position="1"/>
    </location>
</feature>
<organism evidence="1 2">
    <name type="scientific">Phascolomyces articulosus</name>
    <dbReference type="NCBI Taxonomy" id="60185"/>
    <lineage>
        <taxon>Eukaryota</taxon>
        <taxon>Fungi</taxon>
        <taxon>Fungi incertae sedis</taxon>
        <taxon>Mucoromycota</taxon>
        <taxon>Mucoromycotina</taxon>
        <taxon>Mucoromycetes</taxon>
        <taxon>Mucorales</taxon>
        <taxon>Lichtheimiaceae</taxon>
        <taxon>Phascolomyces</taxon>
    </lineage>
</organism>
<gene>
    <name evidence="1" type="ORF">BDA99DRAFT_527336</name>
</gene>
<keyword evidence="2" id="KW-1185">Reference proteome</keyword>
<dbReference type="EMBL" id="JAIXMP010000047">
    <property type="protein sequence ID" value="KAI9246292.1"/>
    <property type="molecule type" value="Genomic_DNA"/>
</dbReference>
<reference evidence="1" key="2">
    <citation type="submission" date="2023-02" db="EMBL/GenBank/DDBJ databases">
        <authorList>
            <consortium name="DOE Joint Genome Institute"/>
            <person name="Mondo S.J."/>
            <person name="Chang Y."/>
            <person name="Wang Y."/>
            <person name="Ahrendt S."/>
            <person name="Andreopoulos W."/>
            <person name="Barry K."/>
            <person name="Beard J."/>
            <person name="Benny G.L."/>
            <person name="Blankenship S."/>
            <person name="Bonito G."/>
            <person name="Cuomo C."/>
            <person name="Desiro A."/>
            <person name="Gervers K.A."/>
            <person name="Hundley H."/>
            <person name="Kuo A."/>
            <person name="LaButti K."/>
            <person name="Lang B.F."/>
            <person name="Lipzen A."/>
            <person name="O'Donnell K."/>
            <person name="Pangilinan J."/>
            <person name="Reynolds N."/>
            <person name="Sandor L."/>
            <person name="Smith M.W."/>
            <person name="Tsang A."/>
            <person name="Grigoriev I.V."/>
            <person name="Stajich J.E."/>
            <person name="Spatafora J.W."/>
        </authorList>
    </citation>
    <scope>NUCLEOTIDE SEQUENCE</scope>
    <source>
        <strain evidence="1">RSA 2281</strain>
    </source>
</reference>
<evidence type="ECO:0000313" key="1">
    <source>
        <dbReference type="EMBL" id="KAI9246292.1"/>
    </source>
</evidence>
<comment type="caution">
    <text evidence="1">The sequence shown here is derived from an EMBL/GenBank/DDBJ whole genome shotgun (WGS) entry which is preliminary data.</text>
</comment>
<proteinExistence type="predicted"/>
<name>A0AAD5P7V7_9FUNG</name>
<protein>
    <submittedName>
        <fullName evidence="1">Uncharacterized protein</fullName>
    </submittedName>
</protein>
<dbReference type="AlphaFoldDB" id="A0AAD5P7V7"/>
<sequence>MVGNLNNSNFLMFISYIDAVINCCFKDITSIIFTSNNRPFKFLPSKPCPVGFLAGSF</sequence>